<keyword evidence="2" id="KW-1185">Reference proteome</keyword>
<proteinExistence type="predicted"/>
<evidence type="ECO:0000313" key="1">
    <source>
        <dbReference type="EMBL" id="KXP00027.1"/>
    </source>
</evidence>
<gene>
    <name evidence="1" type="ORF">AXK61_15595</name>
</gene>
<comment type="caution">
    <text evidence="1">The sequence shown here is derived from an EMBL/GenBank/DDBJ whole genome shotgun (WGS) entry which is preliminary data.</text>
</comment>
<protein>
    <submittedName>
        <fullName evidence="1">Uncharacterized protein</fullName>
    </submittedName>
</protein>
<accession>A0A137ZPC9</accession>
<reference evidence="1 2" key="1">
    <citation type="submission" date="2016-02" db="EMBL/GenBank/DDBJ databases">
        <authorList>
            <person name="Teng J.L."/>
            <person name="Tang Y."/>
            <person name="Huang Y."/>
            <person name="Guo F."/>
            <person name="Wei W."/>
            <person name="Chen J.H."/>
            <person name="Wong S.Y."/>
            <person name="Lau S.K."/>
            <person name="Woo P.C."/>
        </authorList>
    </citation>
    <scope>NUCLEOTIDE SEQUENCE [LARGE SCALE GENOMIC DNA]</scope>
    <source>
        <strain evidence="1 2">JCM 13375</strain>
    </source>
</reference>
<evidence type="ECO:0000313" key="2">
    <source>
        <dbReference type="Proteomes" id="UP000070409"/>
    </source>
</evidence>
<dbReference type="Proteomes" id="UP000070409">
    <property type="component" value="Unassembled WGS sequence"/>
</dbReference>
<organism evidence="1 2">
    <name type="scientific">Tsukamurella pseudospumae</name>
    <dbReference type="NCBI Taxonomy" id="239498"/>
    <lineage>
        <taxon>Bacteria</taxon>
        <taxon>Bacillati</taxon>
        <taxon>Actinomycetota</taxon>
        <taxon>Actinomycetes</taxon>
        <taxon>Mycobacteriales</taxon>
        <taxon>Tsukamurellaceae</taxon>
        <taxon>Tsukamurella</taxon>
    </lineage>
</organism>
<sequence>MSRFSDDLSAAPAASAPRIFSVPQLRMHLGVSDLPNEQQKIAVARWLEVNGASDVLRRSILAEGWSDLLHLPA</sequence>
<name>A0A137ZPC9_9ACTN</name>
<dbReference type="EMBL" id="LSRE01000008">
    <property type="protein sequence ID" value="KXP00027.1"/>
    <property type="molecule type" value="Genomic_DNA"/>
</dbReference>